<evidence type="ECO:0000313" key="2">
    <source>
        <dbReference type="Proteomes" id="UP000886653"/>
    </source>
</evidence>
<sequence>MVDPCFETTSEGVMSNGKCVKTDSSDATLQISLLECQPSRPTGAAAPYFTNIGTSLFSEGATHPDISMRMNPVFYLETNSKALVHSHVTEDDDDIPLALRGWTQRSSGLARLSPLGVDQEGILKSKTSCSKMSIEKTNSFIRASSKNVTLGALHDEDKIPLGVGPLNINRHHKKIKPTTYDPIRPYWRNSYELGPKIIFGGTIESHQKIESSKLGIRLKLKHPYKSSVKEDTIEELSFHKCNRPLSGCHHSSLEQVERERANALASLEGRV</sequence>
<dbReference type="EMBL" id="MU167280">
    <property type="protein sequence ID" value="KAG0145233.1"/>
    <property type="molecule type" value="Genomic_DNA"/>
</dbReference>
<name>A0A9P6NJL5_9BASI</name>
<protein>
    <submittedName>
        <fullName evidence="1">Uncharacterized protein</fullName>
    </submittedName>
</protein>
<proteinExistence type="predicted"/>
<gene>
    <name evidence="1" type="ORF">CROQUDRAFT_658914</name>
</gene>
<keyword evidence="2" id="KW-1185">Reference proteome</keyword>
<dbReference type="AlphaFoldDB" id="A0A9P6NJL5"/>
<dbReference type="Proteomes" id="UP000886653">
    <property type="component" value="Unassembled WGS sequence"/>
</dbReference>
<evidence type="ECO:0000313" key="1">
    <source>
        <dbReference type="EMBL" id="KAG0145233.1"/>
    </source>
</evidence>
<comment type="caution">
    <text evidence="1">The sequence shown here is derived from an EMBL/GenBank/DDBJ whole genome shotgun (WGS) entry which is preliminary data.</text>
</comment>
<accession>A0A9P6NJL5</accession>
<organism evidence="1 2">
    <name type="scientific">Cronartium quercuum f. sp. fusiforme G11</name>
    <dbReference type="NCBI Taxonomy" id="708437"/>
    <lineage>
        <taxon>Eukaryota</taxon>
        <taxon>Fungi</taxon>
        <taxon>Dikarya</taxon>
        <taxon>Basidiomycota</taxon>
        <taxon>Pucciniomycotina</taxon>
        <taxon>Pucciniomycetes</taxon>
        <taxon>Pucciniales</taxon>
        <taxon>Coleosporiaceae</taxon>
        <taxon>Cronartium</taxon>
    </lineage>
</organism>
<reference evidence="1" key="1">
    <citation type="submission" date="2013-11" db="EMBL/GenBank/DDBJ databases">
        <title>Genome sequence of the fusiform rust pathogen reveals effectors for host alternation and coevolution with pine.</title>
        <authorList>
            <consortium name="DOE Joint Genome Institute"/>
            <person name="Smith K."/>
            <person name="Pendleton A."/>
            <person name="Kubisiak T."/>
            <person name="Anderson C."/>
            <person name="Salamov A."/>
            <person name="Aerts A."/>
            <person name="Riley R."/>
            <person name="Clum A."/>
            <person name="Lindquist E."/>
            <person name="Ence D."/>
            <person name="Campbell M."/>
            <person name="Kronenberg Z."/>
            <person name="Feau N."/>
            <person name="Dhillon B."/>
            <person name="Hamelin R."/>
            <person name="Burleigh J."/>
            <person name="Smith J."/>
            <person name="Yandell M."/>
            <person name="Nelson C."/>
            <person name="Grigoriev I."/>
            <person name="Davis J."/>
        </authorList>
    </citation>
    <scope>NUCLEOTIDE SEQUENCE</scope>
    <source>
        <strain evidence="1">G11</strain>
    </source>
</reference>